<dbReference type="EMBL" id="JAAIUW010000004">
    <property type="protein sequence ID" value="KAF7835807.1"/>
    <property type="molecule type" value="Genomic_DNA"/>
</dbReference>
<gene>
    <name evidence="1" type="ORF">G2W53_010666</name>
</gene>
<accession>A0A834X032</accession>
<evidence type="ECO:0000313" key="2">
    <source>
        <dbReference type="Proteomes" id="UP000634136"/>
    </source>
</evidence>
<evidence type="ECO:0000313" key="1">
    <source>
        <dbReference type="EMBL" id="KAF7835807.1"/>
    </source>
</evidence>
<organism evidence="1 2">
    <name type="scientific">Senna tora</name>
    <dbReference type="NCBI Taxonomy" id="362788"/>
    <lineage>
        <taxon>Eukaryota</taxon>
        <taxon>Viridiplantae</taxon>
        <taxon>Streptophyta</taxon>
        <taxon>Embryophyta</taxon>
        <taxon>Tracheophyta</taxon>
        <taxon>Spermatophyta</taxon>
        <taxon>Magnoliopsida</taxon>
        <taxon>eudicotyledons</taxon>
        <taxon>Gunneridae</taxon>
        <taxon>Pentapetalae</taxon>
        <taxon>rosids</taxon>
        <taxon>fabids</taxon>
        <taxon>Fabales</taxon>
        <taxon>Fabaceae</taxon>
        <taxon>Caesalpinioideae</taxon>
        <taxon>Cassia clade</taxon>
        <taxon>Senna</taxon>
    </lineage>
</organism>
<dbReference type="OrthoDB" id="29853at2759"/>
<comment type="caution">
    <text evidence="1">The sequence shown here is derived from an EMBL/GenBank/DDBJ whole genome shotgun (WGS) entry which is preliminary data.</text>
</comment>
<proteinExistence type="predicted"/>
<reference evidence="1" key="1">
    <citation type="submission" date="2020-09" db="EMBL/GenBank/DDBJ databases">
        <title>Genome-Enabled Discovery of Anthraquinone Biosynthesis in Senna tora.</title>
        <authorList>
            <person name="Kang S.-H."/>
            <person name="Pandey R.P."/>
            <person name="Lee C.-M."/>
            <person name="Sim J.-S."/>
            <person name="Jeong J.-T."/>
            <person name="Choi B.-S."/>
            <person name="Jung M."/>
            <person name="Ginzburg D."/>
            <person name="Zhao K."/>
            <person name="Won S.Y."/>
            <person name="Oh T.-J."/>
            <person name="Yu Y."/>
            <person name="Kim N.-H."/>
            <person name="Lee O.R."/>
            <person name="Lee T.-H."/>
            <person name="Bashyal P."/>
            <person name="Kim T.-S."/>
            <person name="Lee W.-H."/>
            <person name="Kawkins C."/>
            <person name="Kim C.-K."/>
            <person name="Kim J.S."/>
            <person name="Ahn B.O."/>
            <person name="Rhee S.Y."/>
            <person name="Sohng J.K."/>
        </authorList>
    </citation>
    <scope>NUCLEOTIDE SEQUENCE</scope>
    <source>
        <tissue evidence="1">Leaf</tissue>
    </source>
</reference>
<sequence length="118" mass="13792">MRTPKTTKASRISDISGMDPYLFSPKASRCLIRWKKFLTCVDCIKLRMETIQKKRKAVEKFLKKDIADPLKSGLDYNAYGRLDEEETLARMECWVGRWTSCSYIQGRNVKFEIEVSNE</sequence>
<name>A0A834X032_9FABA</name>
<dbReference type="AlphaFoldDB" id="A0A834X032"/>
<protein>
    <submittedName>
        <fullName evidence="1">IST1-like protein</fullName>
    </submittedName>
</protein>
<dbReference type="Proteomes" id="UP000634136">
    <property type="component" value="Unassembled WGS sequence"/>
</dbReference>
<keyword evidence="2" id="KW-1185">Reference proteome</keyword>